<gene>
    <name evidence="3" type="ORF">OLC1_LOCUS9853</name>
</gene>
<keyword evidence="1" id="KW-0812">Transmembrane</keyword>
<keyword evidence="1" id="KW-0472">Membrane</keyword>
<sequence>MSLFGTVNCPLLVLFAEVPTILALLQFLSCSFLLSSVLSIRLPIGRRILPSPLFKWSETVKILVLRYNIYVPDLVFFGESYTTRPERSESFQAQCVKRVMEANSVWKMSLVGISYGGFVAYSMPAQFKECVERVVICCAGVCLEEKDIKNGLFPVNDVDVAATILSETAETMMELLWYAFVKPPKALPSCLLNDFIDKECYLCMGGSNQSSQTSRKDKWHTDLSKFSMLLNFLWKVDESGYKHVWPVVLAHQLRHFSEHATHYELQEAAKRLEAASRSLVMVL</sequence>
<dbReference type="PANTHER" id="PTHR43139">
    <property type="entry name" value="SI:DKEY-122A22.2"/>
    <property type="match status" value="1"/>
</dbReference>
<dbReference type="SUPFAM" id="SSF53474">
    <property type="entry name" value="alpha/beta-Hydrolases"/>
    <property type="match status" value="1"/>
</dbReference>
<dbReference type="AlphaFoldDB" id="A0AAV1CWU6"/>
<protein>
    <submittedName>
        <fullName evidence="3">OLC1v1036819C2</fullName>
    </submittedName>
</protein>
<dbReference type="InterPro" id="IPR052370">
    <property type="entry name" value="Meta-cleavage_hydrolase"/>
</dbReference>
<dbReference type="Gene3D" id="3.40.50.1820">
    <property type="entry name" value="alpha/beta hydrolase"/>
    <property type="match status" value="1"/>
</dbReference>
<dbReference type="GO" id="GO:0016787">
    <property type="term" value="F:hydrolase activity"/>
    <property type="evidence" value="ECO:0007669"/>
    <property type="project" value="UniProtKB-ARBA"/>
</dbReference>
<dbReference type="Proteomes" id="UP001161247">
    <property type="component" value="Chromosome 3"/>
</dbReference>
<accession>A0AAV1CWU6</accession>
<keyword evidence="4" id="KW-1185">Reference proteome</keyword>
<dbReference type="EMBL" id="OX459120">
    <property type="protein sequence ID" value="CAI9099922.1"/>
    <property type="molecule type" value="Genomic_DNA"/>
</dbReference>
<dbReference type="Pfam" id="PF00561">
    <property type="entry name" value="Abhydrolase_1"/>
    <property type="match status" value="1"/>
</dbReference>
<feature type="transmembrane region" description="Helical" evidence="1">
    <location>
        <begin position="20"/>
        <end position="40"/>
    </location>
</feature>
<feature type="domain" description="AB hydrolase-1" evidence="2">
    <location>
        <begin position="63"/>
        <end position="148"/>
    </location>
</feature>
<reference evidence="3" key="1">
    <citation type="submission" date="2023-03" db="EMBL/GenBank/DDBJ databases">
        <authorList>
            <person name="Julca I."/>
        </authorList>
    </citation>
    <scope>NUCLEOTIDE SEQUENCE</scope>
</reference>
<name>A0AAV1CWU6_OLDCO</name>
<organism evidence="3 4">
    <name type="scientific">Oldenlandia corymbosa var. corymbosa</name>
    <dbReference type="NCBI Taxonomy" id="529605"/>
    <lineage>
        <taxon>Eukaryota</taxon>
        <taxon>Viridiplantae</taxon>
        <taxon>Streptophyta</taxon>
        <taxon>Embryophyta</taxon>
        <taxon>Tracheophyta</taxon>
        <taxon>Spermatophyta</taxon>
        <taxon>Magnoliopsida</taxon>
        <taxon>eudicotyledons</taxon>
        <taxon>Gunneridae</taxon>
        <taxon>Pentapetalae</taxon>
        <taxon>asterids</taxon>
        <taxon>lamiids</taxon>
        <taxon>Gentianales</taxon>
        <taxon>Rubiaceae</taxon>
        <taxon>Rubioideae</taxon>
        <taxon>Spermacoceae</taxon>
        <taxon>Hedyotis-Oldenlandia complex</taxon>
        <taxon>Oldenlandia</taxon>
    </lineage>
</organism>
<proteinExistence type="predicted"/>
<evidence type="ECO:0000313" key="3">
    <source>
        <dbReference type="EMBL" id="CAI9099922.1"/>
    </source>
</evidence>
<evidence type="ECO:0000256" key="1">
    <source>
        <dbReference type="SAM" id="Phobius"/>
    </source>
</evidence>
<dbReference type="InterPro" id="IPR000073">
    <property type="entry name" value="AB_hydrolase_1"/>
</dbReference>
<evidence type="ECO:0000259" key="2">
    <source>
        <dbReference type="Pfam" id="PF00561"/>
    </source>
</evidence>
<keyword evidence="1" id="KW-1133">Transmembrane helix</keyword>
<dbReference type="PANTHER" id="PTHR43139:SF59">
    <property type="entry name" value="ALPHA_BETA-HYDROLASES SUPERFAMILY PROTEIN"/>
    <property type="match status" value="1"/>
</dbReference>
<evidence type="ECO:0000313" key="4">
    <source>
        <dbReference type="Proteomes" id="UP001161247"/>
    </source>
</evidence>
<dbReference type="InterPro" id="IPR029058">
    <property type="entry name" value="AB_hydrolase_fold"/>
</dbReference>